<dbReference type="AlphaFoldDB" id="A0A8J8NV84"/>
<organism evidence="1 2">
    <name type="scientific">Halteria grandinella</name>
    <dbReference type="NCBI Taxonomy" id="5974"/>
    <lineage>
        <taxon>Eukaryota</taxon>
        <taxon>Sar</taxon>
        <taxon>Alveolata</taxon>
        <taxon>Ciliophora</taxon>
        <taxon>Intramacronucleata</taxon>
        <taxon>Spirotrichea</taxon>
        <taxon>Stichotrichia</taxon>
        <taxon>Sporadotrichida</taxon>
        <taxon>Halteriidae</taxon>
        <taxon>Halteria</taxon>
    </lineage>
</organism>
<comment type="caution">
    <text evidence="1">The sequence shown here is derived from an EMBL/GenBank/DDBJ whole genome shotgun (WGS) entry which is preliminary data.</text>
</comment>
<dbReference type="Proteomes" id="UP000785679">
    <property type="component" value="Unassembled WGS sequence"/>
</dbReference>
<proteinExistence type="predicted"/>
<evidence type="ECO:0000313" key="1">
    <source>
        <dbReference type="EMBL" id="TNV82642.1"/>
    </source>
</evidence>
<keyword evidence="2" id="KW-1185">Reference proteome</keyword>
<accession>A0A8J8NV84</accession>
<reference evidence="1" key="1">
    <citation type="submission" date="2019-06" db="EMBL/GenBank/DDBJ databases">
        <authorList>
            <person name="Zheng W."/>
        </authorList>
    </citation>
    <scope>NUCLEOTIDE SEQUENCE</scope>
    <source>
        <strain evidence="1">QDHG01</strain>
    </source>
</reference>
<sequence>MKPGEGLQQTFNFIIKYMNQEEGLEHSEEEETIFKEKHLIISLVKRVSDQPREADDVIKENAEDFNRLGNLIPNTTKKILNDVALLKNSNSIDIMINLREQKPALVKDLDQYYELKFDKKWENAMLDQIIVSSGIGQVSRAISIFDLTQIAENNGQNEEQRVQTEVTQGDLADSIRGLASNPSPIPGEAESLPQNSLLHQYLPLEGFTNCDNLSPHMTYRLSDYELVAEVEKPMQQFKMKYVIILKYVGKRQDAQGISQMLQSKYNISKETLIIGTTDKKKYAYWRAVFLKQYKVSF</sequence>
<evidence type="ECO:0000313" key="2">
    <source>
        <dbReference type="Proteomes" id="UP000785679"/>
    </source>
</evidence>
<gene>
    <name evidence="1" type="ORF">FGO68_gene13419</name>
</gene>
<protein>
    <submittedName>
        <fullName evidence="1">Uncharacterized protein</fullName>
    </submittedName>
</protein>
<name>A0A8J8NV84_HALGN</name>
<dbReference type="EMBL" id="RRYP01004717">
    <property type="protein sequence ID" value="TNV82642.1"/>
    <property type="molecule type" value="Genomic_DNA"/>
</dbReference>